<sequence length="155" mass="17392">MRVSERKEKRGDQVPVCAVERRKGPRSARTSAENTNEMTQPAWTINKSVDSNTWLAPPSHSLLPPLHLALSRTSLASHGTHAPPPSPSLLLSARYVISHHQPLFSRLQSSRHLPQGQPSPRPVFRANRLCHSVRATFNLLHLRDPLNPTTHHKQL</sequence>
<proteinExistence type="predicted"/>
<dbReference type="AlphaFoldDB" id="A0A8H7F733"/>
<feature type="compositionally biased region" description="Polar residues" evidence="1">
    <location>
        <begin position="28"/>
        <end position="37"/>
    </location>
</feature>
<accession>A0A8H7F733</accession>
<dbReference type="Proteomes" id="UP000629468">
    <property type="component" value="Unassembled WGS sequence"/>
</dbReference>
<feature type="region of interest" description="Disordered" evidence="1">
    <location>
        <begin position="1"/>
        <end position="37"/>
    </location>
</feature>
<evidence type="ECO:0000256" key="1">
    <source>
        <dbReference type="SAM" id="MobiDB-lite"/>
    </source>
</evidence>
<evidence type="ECO:0000313" key="3">
    <source>
        <dbReference type="Proteomes" id="UP000629468"/>
    </source>
</evidence>
<reference evidence="2 3" key="1">
    <citation type="journal article" name="Sci. Rep.">
        <title>Telomere-to-telomere assembled and centromere annotated genomes of the two main subspecies of the button mushroom Agaricus bisporus reveal especially polymorphic chromosome ends.</title>
        <authorList>
            <person name="Sonnenberg A.S.M."/>
            <person name="Sedaghat-Telgerd N."/>
            <person name="Lavrijssen B."/>
            <person name="Ohm R.A."/>
            <person name="Hendrickx P.M."/>
            <person name="Scholtmeijer K."/>
            <person name="Baars J.J.P."/>
            <person name="van Peer A."/>
        </authorList>
    </citation>
    <scope>NUCLEOTIDE SEQUENCE [LARGE SCALE GENOMIC DNA]</scope>
    <source>
        <strain evidence="2 3">H119_p4</strain>
    </source>
</reference>
<dbReference type="EMBL" id="JABXXO010000004">
    <property type="protein sequence ID" value="KAF7779082.1"/>
    <property type="molecule type" value="Genomic_DNA"/>
</dbReference>
<protein>
    <submittedName>
        <fullName evidence="2">Uncharacterized protein</fullName>
    </submittedName>
</protein>
<comment type="caution">
    <text evidence="2">The sequence shown here is derived from an EMBL/GenBank/DDBJ whole genome shotgun (WGS) entry which is preliminary data.</text>
</comment>
<name>A0A8H7F733_AGABI</name>
<evidence type="ECO:0000313" key="2">
    <source>
        <dbReference type="EMBL" id="KAF7779082.1"/>
    </source>
</evidence>
<organism evidence="2 3">
    <name type="scientific">Agaricus bisporus var. burnettii</name>
    <dbReference type="NCBI Taxonomy" id="192524"/>
    <lineage>
        <taxon>Eukaryota</taxon>
        <taxon>Fungi</taxon>
        <taxon>Dikarya</taxon>
        <taxon>Basidiomycota</taxon>
        <taxon>Agaricomycotina</taxon>
        <taxon>Agaricomycetes</taxon>
        <taxon>Agaricomycetidae</taxon>
        <taxon>Agaricales</taxon>
        <taxon>Agaricineae</taxon>
        <taxon>Agaricaceae</taxon>
        <taxon>Agaricus</taxon>
    </lineage>
</organism>
<gene>
    <name evidence="2" type="ORF">Agabi119p4_3427</name>
</gene>
<feature type="compositionally biased region" description="Basic and acidic residues" evidence="1">
    <location>
        <begin position="1"/>
        <end position="12"/>
    </location>
</feature>